<dbReference type="InterPro" id="IPR000215">
    <property type="entry name" value="Serpin_fam"/>
</dbReference>
<evidence type="ECO:0000256" key="5">
    <source>
        <dbReference type="ARBA" id="ARBA00022900"/>
    </source>
</evidence>
<dbReference type="InterPro" id="IPR023795">
    <property type="entry name" value="Serpin_CS"/>
</dbReference>
<dbReference type="Gene3D" id="3.30.497.10">
    <property type="entry name" value="Antithrombin, subunit I, domain 2"/>
    <property type="match status" value="1"/>
</dbReference>
<dbReference type="CDD" id="cd00172">
    <property type="entry name" value="serpin"/>
    <property type="match status" value="1"/>
</dbReference>
<dbReference type="InterPro" id="IPR036186">
    <property type="entry name" value="Serpin_sf"/>
</dbReference>
<evidence type="ECO:0000256" key="1">
    <source>
        <dbReference type="ARBA" id="ARBA00004613"/>
    </source>
</evidence>
<comment type="subcellular location">
    <subcellularLocation>
        <location evidence="1">Secreted</location>
    </subcellularLocation>
</comment>
<gene>
    <name evidence="9" type="ORF">HPB48_018169</name>
</gene>
<evidence type="ECO:0000256" key="3">
    <source>
        <dbReference type="ARBA" id="ARBA00022525"/>
    </source>
</evidence>
<dbReference type="InterPro" id="IPR042178">
    <property type="entry name" value="Serpin_sf_1"/>
</dbReference>
<comment type="similarity">
    <text evidence="2 7">Belongs to the serpin family.</text>
</comment>
<dbReference type="Proteomes" id="UP000821853">
    <property type="component" value="Chromosome 5"/>
</dbReference>
<accession>A0A9J6GKG4</accession>
<name>A0A9J6GKG4_HAELO</name>
<evidence type="ECO:0000256" key="7">
    <source>
        <dbReference type="RuleBase" id="RU000411"/>
    </source>
</evidence>
<proteinExistence type="inferred from homology"/>
<keyword evidence="3" id="KW-0964">Secreted</keyword>
<dbReference type="InterPro" id="IPR042185">
    <property type="entry name" value="Serpin_sf_2"/>
</dbReference>
<evidence type="ECO:0000259" key="8">
    <source>
        <dbReference type="SMART" id="SM00093"/>
    </source>
</evidence>
<feature type="domain" description="Serpin" evidence="8">
    <location>
        <begin position="14"/>
        <end position="378"/>
    </location>
</feature>
<dbReference type="Gene3D" id="2.30.39.10">
    <property type="entry name" value="Alpha-1-antitrypsin, domain 1"/>
    <property type="match status" value="1"/>
</dbReference>
<dbReference type="OrthoDB" id="671595at2759"/>
<keyword evidence="10" id="KW-1185">Reference proteome</keyword>
<dbReference type="SMART" id="SM00093">
    <property type="entry name" value="SERPIN"/>
    <property type="match status" value="1"/>
</dbReference>
<dbReference type="EMBL" id="JABSTR010000007">
    <property type="protein sequence ID" value="KAH9376045.1"/>
    <property type="molecule type" value="Genomic_DNA"/>
</dbReference>
<dbReference type="Pfam" id="PF00079">
    <property type="entry name" value="Serpin"/>
    <property type="match status" value="1"/>
</dbReference>
<organism evidence="9 10">
    <name type="scientific">Haemaphysalis longicornis</name>
    <name type="common">Bush tick</name>
    <dbReference type="NCBI Taxonomy" id="44386"/>
    <lineage>
        <taxon>Eukaryota</taxon>
        <taxon>Metazoa</taxon>
        <taxon>Ecdysozoa</taxon>
        <taxon>Arthropoda</taxon>
        <taxon>Chelicerata</taxon>
        <taxon>Arachnida</taxon>
        <taxon>Acari</taxon>
        <taxon>Parasitiformes</taxon>
        <taxon>Ixodida</taxon>
        <taxon>Ixodoidea</taxon>
        <taxon>Ixodidae</taxon>
        <taxon>Haemaphysalinae</taxon>
        <taxon>Haemaphysalis</taxon>
    </lineage>
</organism>
<comment type="caution">
    <text evidence="9">The sequence shown here is derived from an EMBL/GenBank/DDBJ whole genome shotgun (WGS) entry which is preliminary data.</text>
</comment>
<dbReference type="PROSITE" id="PS00284">
    <property type="entry name" value="SERPIN"/>
    <property type="match status" value="1"/>
</dbReference>
<dbReference type="AlphaFoldDB" id="A0A9J6GKG4"/>
<dbReference type="OMA" id="NTHYGSE"/>
<sequence length="385" mass="42782">MAKSLSNAVGYLAVDVYDQLRRARTKKHSNVICSPLSLAAALAMTLGGARAKTAEELYAVLRAKEGRTHQFFASFMLKLTSQDASPDINIVNRIYSDERLVIQASYKEFLNTHYGSEIIPVDFANKYESVHAEINQWVKIMTDQLMKNFLPRDSISPSTSVLLVSAMHFSGTWESPFLARSTSRQDFHFSTKHKVKVDMMYQKQDFAVSHSAVLKARAIELPYRGRKSSMIILLPDDIEGLHHLERHLSMPALLDLLGGLNDLSDVKLSVPKLVVHQCQSYKSVLTTMGITELFSDSCDLSGIFTEAKPKISDVVHKAFLRIDEEGTEGASATAAMICPTTGLARGPPVDFVVDHPFMLLVVHTKPDVVLFVGSVRKPEQIENVC</sequence>
<keyword evidence="6" id="KW-0325">Glycoprotein</keyword>
<dbReference type="InterPro" id="IPR023796">
    <property type="entry name" value="Serpin_dom"/>
</dbReference>
<evidence type="ECO:0000313" key="10">
    <source>
        <dbReference type="Proteomes" id="UP000821853"/>
    </source>
</evidence>
<evidence type="ECO:0000256" key="4">
    <source>
        <dbReference type="ARBA" id="ARBA00022690"/>
    </source>
</evidence>
<dbReference type="GO" id="GO:0004867">
    <property type="term" value="F:serine-type endopeptidase inhibitor activity"/>
    <property type="evidence" value="ECO:0007669"/>
    <property type="project" value="UniProtKB-KW"/>
</dbReference>
<evidence type="ECO:0000256" key="2">
    <source>
        <dbReference type="ARBA" id="ARBA00009500"/>
    </source>
</evidence>
<protein>
    <recommendedName>
        <fullName evidence="8">Serpin domain-containing protein</fullName>
    </recommendedName>
</protein>
<dbReference type="VEuPathDB" id="VectorBase:HLOH_040615"/>
<keyword evidence="4" id="KW-0646">Protease inhibitor</keyword>
<dbReference type="PANTHER" id="PTHR11461">
    <property type="entry name" value="SERINE PROTEASE INHIBITOR, SERPIN"/>
    <property type="match status" value="1"/>
</dbReference>
<evidence type="ECO:0000256" key="6">
    <source>
        <dbReference type="ARBA" id="ARBA00023180"/>
    </source>
</evidence>
<reference evidence="9 10" key="1">
    <citation type="journal article" date="2020" name="Cell">
        <title>Large-Scale Comparative Analyses of Tick Genomes Elucidate Their Genetic Diversity and Vector Capacities.</title>
        <authorList>
            <consortium name="Tick Genome and Microbiome Consortium (TIGMIC)"/>
            <person name="Jia N."/>
            <person name="Wang J."/>
            <person name="Shi W."/>
            <person name="Du L."/>
            <person name="Sun Y."/>
            <person name="Zhan W."/>
            <person name="Jiang J.F."/>
            <person name="Wang Q."/>
            <person name="Zhang B."/>
            <person name="Ji P."/>
            <person name="Bell-Sakyi L."/>
            <person name="Cui X.M."/>
            <person name="Yuan T.T."/>
            <person name="Jiang B.G."/>
            <person name="Yang W.F."/>
            <person name="Lam T.T."/>
            <person name="Chang Q.C."/>
            <person name="Ding S.J."/>
            <person name="Wang X.J."/>
            <person name="Zhu J.G."/>
            <person name="Ruan X.D."/>
            <person name="Zhao L."/>
            <person name="Wei J.T."/>
            <person name="Ye R.Z."/>
            <person name="Que T.C."/>
            <person name="Du C.H."/>
            <person name="Zhou Y.H."/>
            <person name="Cheng J.X."/>
            <person name="Dai P.F."/>
            <person name="Guo W.B."/>
            <person name="Han X.H."/>
            <person name="Huang E.J."/>
            <person name="Li L.F."/>
            <person name="Wei W."/>
            <person name="Gao Y.C."/>
            <person name="Liu J.Z."/>
            <person name="Shao H.Z."/>
            <person name="Wang X."/>
            <person name="Wang C.C."/>
            <person name="Yang T.C."/>
            <person name="Huo Q.B."/>
            <person name="Li W."/>
            <person name="Chen H.Y."/>
            <person name="Chen S.E."/>
            <person name="Zhou L.G."/>
            <person name="Ni X.B."/>
            <person name="Tian J.H."/>
            <person name="Sheng Y."/>
            <person name="Liu T."/>
            <person name="Pan Y.S."/>
            <person name="Xia L.Y."/>
            <person name="Li J."/>
            <person name="Zhao F."/>
            <person name="Cao W.C."/>
        </authorList>
    </citation>
    <scope>NUCLEOTIDE SEQUENCE [LARGE SCALE GENOMIC DNA]</scope>
    <source>
        <strain evidence="9">HaeL-2018</strain>
    </source>
</reference>
<dbReference type="SUPFAM" id="SSF56574">
    <property type="entry name" value="Serpins"/>
    <property type="match status" value="1"/>
</dbReference>
<keyword evidence="5" id="KW-0722">Serine protease inhibitor</keyword>
<dbReference type="GO" id="GO:0005615">
    <property type="term" value="C:extracellular space"/>
    <property type="evidence" value="ECO:0007669"/>
    <property type="project" value="InterPro"/>
</dbReference>
<dbReference type="PANTHER" id="PTHR11461:SF211">
    <property type="entry name" value="GH10112P-RELATED"/>
    <property type="match status" value="1"/>
</dbReference>
<evidence type="ECO:0000313" key="9">
    <source>
        <dbReference type="EMBL" id="KAH9376045.1"/>
    </source>
</evidence>